<keyword evidence="2" id="KW-1185">Reference proteome</keyword>
<name>A0ACC1AJB0_9ROSI</name>
<dbReference type="EMBL" id="CM047906">
    <property type="protein sequence ID" value="KAJ0086762.1"/>
    <property type="molecule type" value="Genomic_DNA"/>
</dbReference>
<gene>
    <name evidence="1" type="ORF">Patl1_08012</name>
</gene>
<sequence length="204" mass="21909">MASHRNSPPLTIITQLLSISFFLLLHSPSPATALPATNNDAPSSLVNKVCKKTTLCSYNDCVAALALDPKSSSATGAKALAKIALKLAVSNSTSSEKYIDEMAKNEGSSPGLKSALEYCVLQYQSVVLLSFRSALNEVDDDPLTANHDAKFASDGAYYCGEKLKSGGFQSHDVDSIRTRNNYVTIYSDIGFAVKVLTDLQFLLF</sequence>
<proteinExistence type="predicted"/>
<reference evidence="2" key="1">
    <citation type="journal article" date="2023" name="G3 (Bethesda)">
        <title>Genome assembly and association tests identify interacting loci associated with vigor, precocity, and sex in interspecific pistachio rootstocks.</title>
        <authorList>
            <person name="Palmer W."/>
            <person name="Jacygrad E."/>
            <person name="Sagayaradj S."/>
            <person name="Cavanaugh K."/>
            <person name="Han R."/>
            <person name="Bertier L."/>
            <person name="Beede B."/>
            <person name="Kafkas S."/>
            <person name="Golino D."/>
            <person name="Preece J."/>
            <person name="Michelmore R."/>
        </authorList>
    </citation>
    <scope>NUCLEOTIDE SEQUENCE [LARGE SCALE GENOMIC DNA]</scope>
</reference>
<organism evidence="1 2">
    <name type="scientific">Pistacia atlantica</name>
    <dbReference type="NCBI Taxonomy" id="434234"/>
    <lineage>
        <taxon>Eukaryota</taxon>
        <taxon>Viridiplantae</taxon>
        <taxon>Streptophyta</taxon>
        <taxon>Embryophyta</taxon>
        <taxon>Tracheophyta</taxon>
        <taxon>Spermatophyta</taxon>
        <taxon>Magnoliopsida</taxon>
        <taxon>eudicotyledons</taxon>
        <taxon>Gunneridae</taxon>
        <taxon>Pentapetalae</taxon>
        <taxon>rosids</taxon>
        <taxon>malvids</taxon>
        <taxon>Sapindales</taxon>
        <taxon>Anacardiaceae</taxon>
        <taxon>Pistacia</taxon>
    </lineage>
</organism>
<evidence type="ECO:0000313" key="1">
    <source>
        <dbReference type="EMBL" id="KAJ0086762.1"/>
    </source>
</evidence>
<dbReference type="Proteomes" id="UP001164250">
    <property type="component" value="Chromosome 10"/>
</dbReference>
<comment type="caution">
    <text evidence="1">The sequence shown here is derived from an EMBL/GenBank/DDBJ whole genome shotgun (WGS) entry which is preliminary data.</text>
</comment>
<evidence type="ECO:0000313" key="2">
    <source>
        <dbReference type="Proteomes" id="UP001164250"/>
    </source>
</evidence>
<protein>
    <submittedName>
        <fullName evidence="1">Uncharacterized protein</fullName>
    </submittedName>
</protein>
<accession>A0ACC1AJB0</accession>